<dbReference type="OrthoDB" id="5977743at2759"/>
<feature type="transmembrane region" description="Helical" evidence="5">
    <location>
        <begin position="489"/>
        <end position="511"/>
    </location>
</feature>
<feature type="domain" description="Calcineurin-like phosphoesterase" evidence="6">
    <location>
        <begin position="64"/>
        <end position="294"/>
    </location>
</feature>
<evidence type="ECO:0000256" key="5">
    <source>
        <dbReference type="SAM" id="Phobius"/>
    </source>
</evidence>
<accession>W6MJ08</accession>
<dbReference type="AlphaFoldDB" id="W6MJ08"/>
<evidence type="ECO:0000256" key="3">
    <source>
        <dbReference type="ARBA" id="ARBA00022989"/>
    </source>
</evidence>
<dbReference type="EMBL" id="HG793125">
    <property type="protein sequence ID" value="CDK24387.1"/>
    <property type="molecule type" value="Genomic_DNA"/>
</dbReference>
<gene>
    <name evidence="7" type="ORF">KUCA_T00000349001</name>
</gene>
<reference evidence="7" key="1">
    <citation type="submission" date="2013-12" db="EMBL/GenBank/DDBJ databases">
        <authorList>
            <person name="Genoscope - CEA"/>
        </authorList>
    </citation>
    <scope>NUCLEOTIDE SEQUENCE</scope>
    <source>
        <strain evidence="7">CBS 1993</strain>
    </source>
</reference>
<reference evidence="7" key="2">
    <citation type="submission" date="2014-02" db="EMBL/GenBank/DDBJ databases">
        <title>Complete DNA sequence of /Kuraishia capsulata/ illustrates novel genomic features among budding yeasts (/Saccharomycotina/).</title>
        <authorList>
            <person name="Morales L."/>
            <person name="Noel B."/>
            <person name="Porcel B."/>
            <person name="Marcet-Houben M."/>
            <person name="Hullo M-F."/>
            <person name="Sacerdot C."/>
            <person name="Tekaia F."/>
            <person name="Leh-Louis V."/>
            <person name="Despons L."/>
            <person name="Khanna V."/>
            <person name="Aury J-M."/>
            <person name="Barbe V."/>
            <person name="Couloux A."/>
            <person name="Labadie K."/>
            <person name="Pelletier E."/>
            <person name="Souciet J-L."/>
            <person name="Boekhout T."/>
            <person name="Gabaldon T."/>
            <person name="Wincker P."/>
            <person name="Dujon B."/>
        </authorList>
    </citation>
    <scope>NUCLEOTIDE SEQUENCE</scope>
    <source>
        <strain evidence="7">CBS 1993</strain>
    </source>
</reference>
<dbReference type="Gene3D" id="3.60.21.10">
    <property type="match status" value="1"/>
</dbReference>
<evidence type="ECO:0000256" key="4">
    <source>
        <dbReference type="ARBA" id="ARBA00023136"/>
    </source>
</evidence>
<dbReference type="GO" id="GO:0006506">
    <property type="term" value="P:GPI anchor biosynthetic process"/>
    <property type="evidence" value="ECO:0007669"/>
    <property type="project" value="InterPro"/>
</dbReference>
<dbReference type="PANTHER" id="PTHR13315">
    <property type="entry name" value="METALLO PHOSPHOESTERASE RELATED"/>
    <property type="match status" value="1"/>
</dbReference>
<organism evidence="7 8">
    <name type="scientific">Kuraishia capsulata CBS 1993</name>
    <dbReference type="NCBI Taxonomy" id="1382522"/>
    <lineage>
        <taxon>Eukaryota</taxon>
        <taxon>Fungi</taxon>
        <taxon>Dikarya</taxon>
        <taxon>Ascomycota</taxon>
        <taxon>Saccharomycotina</taxon>
        <taxon>Pichiomycetes</taxon>
        <taxon>Pichiales</taxon>
        <taxon>Pichiaceae</taxon>
        <taxon>Kuraishia</taxon>
    </lineage>
</organism>
<keyword evidence="8" id="KW-1185">Reference proteome</keyword>
<comment type="subcellular location">
    <subcellularLocation>
        <location evidence="1">Membrane</location>
        <topology evidence="1">Multi-pass membrane protein</topology>
    </subcellularLocation>
</comment>
<dbReference type="Proteomes" id="UP000019384">
    <property type="component" value="Unassembled WGS sequence"/>
</dbReference>
<proteinExistence type="predicted"/>
<name>W6MJ08_9ASCO</name>
<dbReference type="InterPro" id="IPR029052">
    <property type="entry name" value="Metallo-depent_PP-like"/>
</dbReference>
<keyword evidence="4 5" id="KW-0472">Membrane</keyword>
<evidence type="ECO:0000256" key="2">
    <source>
        <dbReference type="ARBA" id="ARBA00022692"/>
    </source>
</evidence>
<dbReference type="InterPro" id="IPR033308">
    <property type="entry name" value="PGAP5/Cdc1/Ted1"/>
</dbReference>
<dbReference type="GeneID" id="34517792"/>
<dbReference type="InterPro" id="IPR004843">
    <property type="entry name" value="Calcineurin-like_PHP"/>
</dbReference>
<dbReference type="GO" id="GO:0005783">
    <property type="term" value="C:endoplasmic reticulum"/>
    <property type="evidence" value="ECO:0007669"/>
    <property type="project" value="TreeGrafter"/>
</dbReference>
<protein>
    <recommendedName>
        <fullName evidence="6">Calcineurin-like phosphoesterase domain-containing protein</fullName>
    </recommendedName>
</protein>
<evidence type="ECO:0000313" key="8">
    <source>
        <dbReference type="Proteomes" id="UP000019384"/>
    </source>
</evidence>
<evidence type="ECO:0000259" key="6">
    <source>
        <dbReference type="Pfam" id="PF00149"/>
    </source>
</evidence>
<dbReference type="RefSeq" id="XP_022456404.1">
    <property type="nucleotide sequence ID" value="XM_022604880.1"/>
</dbReference>
<sequence length="512" mass="58397">MSISVSAFAPRAVSKYRPLLPLLMVWGLLFYTHIYRIPRMYAASCAWDKHDVVIPADEGIEEFRVMIVADPQLIDNHTYPGRNAAAMALSRHTVDSYLYRNFRSLSEVLKPDSVIFLGDLLDNGRSAGDEYYTTQVDRFYKIFQNYAPDHIKELIFSVPGNHDIGWADGVNLASLERFQANFGETNAVLSHNGHDIVMLDTISLSNKKVPQIYDAPRQFLDKFAKVKKDRPRILLTHVPLFRDPKAQCGPMRESASFPIAKGYQYQTVLDKDLSDEILAKVKPDLILSGDDHDYCELYHPYKDQGVNAAAKEITVKSISMAMGINRPAVELITLYNKPVLKEERLSPLMDEEQGPRESDDTTRKVKVLYNQYVCYLPMPYHETIFYGMFAGLNVLALFFWSLFKLRRSLKPAKTEEEKGIQRRTVISNKLSHYLSAVEEEEKRTIDDSVPPPPVRQASWIADPAEFFGVKSLVNDTSRHQLYKRMNLKLVCDQCFVLAVAVLGMYGVAVWFS</sequence>
<keyword evidence="2 5" id="KW-0812">Transmembrane</keyword>
<dbReference type="SUPFAM" id="SSF56300">
    <property type="entry name" value="Metallo-dependent phosphatases"/>
    <property type="match status" value="1"/>
</dbReference>
<evidence type="ECO:0000256" key="1">
    <source>
        <dbReference type="ARBA" id="ARBA00004141"/>
    </source>
</evidence>
<feature type="transmembrane region" description="Helical" evidence="5">
    <location>
        <begin position="384"/>
        <end position="403"/>
    </location>
</feature>
<dbReference type="PANTHER" id="PTHR13315:SF4">
    <property type="entry name" value="METALLOPHOSPHOESTERASE, ISOFORM E"/>
    <property type="match status" value="1"/>
</dbReference>
<dbReference type="STRING" id="1382522.W6MJ08"/>
<dbReference type="GO" id="GO:0016020">
    <property type="term" value="C:membrane"/>
    <property type="evidence" value="ECO:0007669"/>
    <property type="project" value="UniProtKB-SubCell"/>
</dbReference>
<dbReference type="Pfam" id="PF00149">
    <property type="entry name" value="Metallophos"/>
    <property type="match status" value="1"/>
</dbReference>
<dbReference type="HOGENOM" id="CLU_011607_0_1_1"/>
<dbReference type="GO" id="GO:0016787">
    <property type="term" value="F:hydrolase activity"/>
    <property type="evidence" value="ECO:0007669"/>
    <property type="project" value="InterPro"/>
</dbReference>
<evidence type="ECO:0000313" key="7">
    <source>
        <dbReference type="EMBL" id="CDK24387.1"/>
    </source>
</evidence>
<keyword evidence="3 5" id="KW-1133">Transmembrane helix</keyword>